<name>A0ABP4PB26_9ACTN</name>
<keyword evidence="2" id="KW-0472">Membrane</keyword>
<feature type="region of interest" description="Disordered" evidence="1">
    <location>
        <begin position="1"/>
        <end position="29"/>
    </location>
</feature>
<keyword evidence="2" id="KW-1133">Transmembrane helix</keyword>
<evidence type="ECO:0000256" key="2">
    <source>
        <dbReference type="SAM" id="Phobius"/>
    </source>
</evidence>
<feature type="transmembrane region" description="Helical" evidence="2">
    <location>
        <begin position="35"/>
        <end position="56"/>
    </location>
</feature>
<sequence length="280" mass="28126">MLTDNNTTGPSRSGSGGPETGRSHGTGGRRRVRSLGVLAGAAVVASVSVSVAWGLMPAQADQPTSGHAGAGQSAVGKAGSVQSTGEGATSGQGAVERSGAGVAAVRAIGSSQLLQSEDLAAVSPKLDTAKIGLNRDEDFSACLGEGNPWTGVLHGARKPINVAWTSRNDKEQLLTESIAQAKSAAQASGYAKTLVNAGIRGCQAGTSQWDFHYGPTHTVKVGTGVATWAVSYRGRETRPSGGIVVFSKGTNYGIAEASGTPGSVDKAIASLAKSAVNRLA</sequence>
<dbReference type="Proteomes" id="UP001501705">
    <property type="component" value="Unassembled WGS sequence"/>
</dbReference>
<proteinExistence type="predicted"/>
<gene>
    <name evidence="3" type="ORF">GCM10009804_37160</name>
</gene>
<evidence type="ECO:0008006" key="5">
    <source>
        <dbReference type="Google" id="ProtNLM"/>
    </source>
</evidence>
<comment type="caution">
    <text evidence="3">The sequence shown here is derived from an EMBL/GenBank/DDBJ whole genome shotgun (WGS) entry which is preliminary data.</text>
</comment>
<evidence type="ECO:0000313" key="3">
    <source>
        <dbReference type="EMBL" id="GAA1577138.1"/>
    </source>
</evidence>
<keyword evidence="2" id="KW-0812">Transmembrane</keyword>
<protein>
    <recommendedName>
        <fullName evidence="5">PknH-like extracellular domain-containing protein</fullName>
    </recommendedName>
</protein>
<accession>A0ABP4PB26</accession>
<keyword evidence="4" id="KW-1185">Reference proteome</keyword>
<reference evidence="4" key="1">
    <citation type="journal article" date="2019" name="Int. J. Syst. Evol. Microbiol.">
        <title>The Global Catalogue of Microorganisms (GCM) 10K type strain sequencing project: providing services to taxonomists for standard genome sequencing and annotation.</title>
        <authorList>
            <consortium name="The Broad Institute Genomics Platform"/>
            <consortium name="The Broad Institute Genome Sequencing Center for Infectious Disease"/>
            <person name="Wu L."/>
            <person name="Ma J."/>
        </authorList>
    </citation>
    <scope>NUCLEOTIDE SEQUENCE [LARGE SCALE GENOMIC DNA]</scope>
    <source>
        <strain evidence="4">JCM 15572</strain>
    </source>
</reference>
<evidence type="ECO:0000313" key="4">
    <source>
        <dbReference type="Proteomes" id="UP001501705"/>
    </source>
</evidence>
<dbReference type="EMBL" id="BAAAPH010000011">
    <property type="protein sequence ID" value="GAA1577138.1"/>
    <property type="molecule type" value="Genomic_DNA"/>
</dbReference>
<evidence type="ECO:0000256" key="1">
    <source>
        <dbReference type="SAM" id="MobiDB-lite"/>
    </source>
</evidence>
<feature type="compositionally biased region" description="Polar residues" evidence="1">
    <location>
        <begin position="80"/>
        <end position="92"/>
    </location>
</feature>
<organism evidence="3 4">
    <name type="scientific">Kribbella hippodromi</name>
    <dbReference type="NCBI Taxonomy" id="434347"/>
    <lineage>
        <taxon>Bacteria</taxon>
        <taxon>Bacillati</taxon>
        <taxon>Actinomycetota</taxon>
        <taxon>Actinomycetes</taxon>
        <taxon>Propionibacteriales</taxon>
        <taxon>Kribbellaceae</taxon>
        <taxon>Kribbella</taxon>
    </lineage>
</organism>
<feature type="region of interest" description="Disordered" evidence="1">
    <location>
        <begin position="61"/>
        <end position="95"/>
    </location>
</feature>